<protein>
    <recommendedName>
        <fullName evidence="4">Conjugal transfer protein TraK</fullName>
    </recommendedName>
</protein>
<proteinExistence type="predicted"/>
<comment type="caution">
    <text evidence="2">The sequence shown here is derived from an EMBL/GenBank/DDBJ whole genome shotgun (WGS) entry which is preliminary data.</text>
</comment>
<organism evidence="2 3">
    <name type="scientific">Photobacterium aquae</name>
    <dbReference type="NCBI Taxonomy" id="1195763"/>
    <lineage>
        <taxon>Bacteria</taxon>
        <taxon>Pseudomonadati</taxon>
        <taxon>Pseudomonadota</taxon>
        <taxon>Gammaproteobacteria</taxon>
        <taxon>Vibrionales</taxon>
        <taxon>Vibrionaceae</taxon>
        <taxon>Photobacterium</taxon>
    </lineage>
</organism>
<evidence type="ECO:0000313" key="3">
    <source>
        <dbReference type="Proteomes" id="UP000036097"/>
    </source>
</evidence>
<feature type="chain" id="PRO_5005251941" description="Conjugal transfer protein TraK" evidence="1">
    <location>
        <begin position="24"/>
        <end position="280"/>
    </location>
</feature>
<sequence length="280" mass="31110">MNKKISKLTVAAFAILLIAPASGTKLASASFDSSSNEKAVYSKQIKQVVRGETVRAYISDRHINRIITPFKSPSVKGDSIKGVTINKIDNVLYVSTNQKQPIGMFITENGDELSAVKLLLVPEEMSSQEINLNGLPQIYSSVAAKQFEKSHPHIDLIKLVNKSLALGEVPKGYVQSSPNAYYFPTCYQEGLSFDFSRGQFFEGGDMVVSIGVISNKSPINIEFKENSCSYNNNGTINKNIVSVSAFPNVYLRPSQKTEVFVMQLKHEFREKSRQREKLVN</sequence>
<feature type="signal peptide" evidence="1">
    <location>
        <begin position="1"/>
        <end position="23"/>
    </location>
</feature>
<dbReference type="RefSeq" id="WP_047880446.1">
    <property type="nucleotide sequence ID" value="NZ_LDOT01000032.1"/>
</dbReference>
<gene>
    <name evidence="2" type="ORF">ABT56_18770</name>
</gene>
<keyword evidence="1" id="KW-0732">Signal</keyword>
<evidence type="ECO:0000313" key="2">
    <source>
        <dbReference type="EMBL" id="KLV03483.1"/>
    </source>
</evidence>
<dbReference type="AlphaFoldDB" id="A0A0J1GUT2"/>
<dbReference type="STRING" id="1195763.ABT56_18770"/>
<accession>A0A0J1GUT2</accession>
<dbReference type="EMBL" id="LDOT01000032">
    <property type="protein sequence ID" value="KLV03483.1"/>
    <property type="molecule type" value="Genomic_DNA"/>
</dbReference>
<dbReference type="PATRIC" id="fig|1195763.3.peg.4012"/>
<reference evidence="2 3" key="1">
    <citation type="submission" date="2015-05" db="EMBL/GenBank/DDBJ databases">
        <title>Photobacterium galathea sp. nov.</title>
        <authorList>
            <person name="Machado H."/>
            <person name="Gram L."/>
        </authorList>
    </citation>
    <scope>NUCLEOTIDE SEQUENCE [LARGE SCALE GENOMIC DNA]</scope>
    <source>
        <strain evidence="2 3">CGMCC 1.12159</strain>
    </source>
</reference>
<evidence type="ECO:0000256" key="1">
    <source>
        <dbReference type="SAM" id="SignalP"/>
    </source>
</evidence>
<dbReference type="Proteomes" id="UP000036097">
    <property type="component" value="Unassembled WGS sequence"/>
</dbReference>
<name>A0A0J1GUT2_9GAMM</name>
<keyword evidence="3" id="KW-1185">Reference proteome</keyword>
<evidence type="ECO:0008006" key="4">
    <source>
        <dbReference type="Google" id="ProtNLM"/>
    </source>
</evidence>